<accession>A0A9Q1BXD7</accession>
<evidence type="ECO:0000313" key="2">
    <source>
        <dbReference type="Proteomes" id="UP001152320"/>
    </source>
</evidence>
<dbReference type="Proteomes" id="UP001152320">
    <property type="component" value="Chromosome 10"/>
</dbReference>
<evidence type="ECO:0000313" key="1">
    <source>
        <dbReference type="EMBL" id="KAJ8034324.1"/>
    </source>
</evidence>
<name>A0A9Q1BXD7_HOLLE</name>
<dbReference type="AlphaFoldDB" id="A0A9Q1BXD7"/>
<proteinExistence type="predicted"/>
<reference evidence="1" key="1">
    <citation type="submission" date="2021-10" db="EMBL/GenBank/DDBJ databases">
        <title>Tropical sea cucumber genome reveals ecological adaptation and Cuvierian tubules defense mechanism.</title>
        <authorList>
            <person name="Chen T."/>
        </authorList>
    </citation>
    <scope>NUCLEOTIDE SEQUENCE</scope>
    <source>
        <strain evidence="1">Nanhai2018</strain>
        <tissue evidence="1">Muscle</tissue>
    </source>
</reference>
<sequence length="83" mass="9543">MTVRRDMNELDRIAEEWKAHLVRSSGNANGPFGRPLVIYNAPDLYGTRNFVHPVPQNEVLLCKEEETDQTSTLVTRHFLNYVA</sequence>
<keyword evidence="2" id="KW-1185">Reference proteome</keyword>
<organism evidence="1 2">
    <name type="scientific">Holothuria leucospilota</name>
    <name type="common">Black long sea cucumber</name>
    <name type="synonym">Mertensiothuria leucospilota</name>
    <dbReference type="NCBI Taxonomy" id="206669"/>
    <lineage>
        <taxon>Eukaryota</taxon>
        <taxon>Metazoa</taxon>
        <taxon>Echinodermata</taxon>
        <taxon>Eleutherozoa</taxon>
        <taxon>Echinozoa</taxon>
        <taxon>Holothuroidea</taxon>
        <taxon>Aspidochirotacea</taxon>
        <taxon>Aspidochirotida</taxon>
        <taxon>Holothuriidae</taxon>
        <taxon>Holothuria</taxon>
    </lineage>
</organism>
<protein>
    <submittedName>
        <fullName evidence="1">Uncharacterized protein</fullName>
    </submittedName>
</protein>
<dbReference type="OrthoDB" id="6747988at2759"/>
<dbReference type="EMBL" id="JAIZAY010000010">
    <property type="protein sequence ID" value="KAJ8034324.1"/>
    <property type="molecule type" value="Genomic_DNA"/>
</dbReference>
<gene>
    <name evidence="1" type="ORF">HOLleu_21108</name>
</gene>
<comment type="caution">
    <text evidence="1">The sequence shown here is derived from an EMBL/GenBank/DDBJ whole genome shotgun (WGS) entry which is preliminary data.</text>
</comment>